<feature type="region of interest" description="Disordered" evidence="1">
    <location>
        <begin position="1"/>
        <end position="43"/>
    </location>
</feature>
<protein>
    <submittedName>
        <fullName evidence="2">Uncharacterized protein</fullName>
    </submittedName>
</protein>
<organism evidence="2 3">
    <name type="scientific">Dendrobium catenatum</name>
    <dbReference type="NCBI Taxonomy" id="906689"/>
    <lineage>
        <taxon>Eukaryota</taxon>
        <taxon>Viridiplantae</taxon>
        <taxon>Streptophyta</taxon>
        <taxon>Embryophyta</taxon>
        <taxon>Tracheophyta</taxon>
        <taxon>Spermatophyta</taxon>
        <taxon>Magnoliopsida</taxon>
        <taxon>Liliopsida</taxon>
        <taxon>Asparagales</taxon>
        <taxon>Orchidaceae</taxon>
        <taxon>Epidendroideae</taxon>
        <taxon>Malaxideae</taxon>
        <taxon>Dendrobiinae</taxon>
        <taxon>Dendrobium</taxon>
    </lineage>
</organism>
<dbReference type="AlphaFoldDB" id="A0A2I0VES3"/>
<accession>A0A2I0VES3</accession>
<name>A0A2I0VES3_9ASPA</name>
<evidence type="ECO:0000313" key="3">
    <source>
        <dbReference type="Proteomes" id="UP000233837"/>
    </source>
</evidence>
<gene>
    <name evidence="2" type="ORF">MA16_Dca017254</name>
</gene>
<feature type="compositionally biased region" description="Basic and acidic residues" evidence="1">
    <location>
        <begin position="9"/>
        <end position="35"/>
    </location>
</feature>
<proteinExistence type="predicted"/>
<reference evidence="2 3" key="2">
    <citation type="journal article" date="2017" name="Nature">
        <title>The Apostasia genome and the evolution of orchids.</title>
        <authorList>
            <person name="Zhang G.Q."/>
            <person name="Liu K.W."/>
            <person name="Li Z."/>
            <person name="Lohaus R."/>
            <person name="Hsiao Y.Y."/>
            <person name="Niu S.C."/>
            <person name="Wang J.Y."/>
            <person name="Lin Y.C."/>
            <person name="Xu Q."/>
            <person name="Chen L.J."/>
            <person name="Yoshida K."/>
            <person name="Fujiwara S."/>
            <person name="Wang Z.W."/>
            <person name="Zhang Y.Q."/>
            <person name="Mitsuda N."/>
            <person name="Wang M."/>
            <person name="Liu G.H."/>
            <person name="Pecoraro L."/>
            <person name="Huang H.X."/>
            <person name="Xiao X.J."/>
            <person name="Lin M."/>
            <person name="Wu X.Y."/>
            <person name="Wu W.L."/>
            <person name="Chen Y.Y."/>
            <person name="Chang S.B."/>
            <person name="Sakamoto S."/>
            <person name="Ohme-Takagi M."/>
            <person name="Yagi M."/>
            <person name="Zeng S.J."/>
            <person name="Shen C.Y."/>
            <person name="Yeh C.M."/>
            <person name="Luo Y.B."/>
            <person name="Tsai W.C."/>
            <person name="Van de Peer Y."/>
            <person name="Liu Z.J."/>
        </authorList>
    </citation>
    <scope>NUCLEOTIDE SEQUENCE [LARGE SCALE GENOMIC DNA]</scope>
    <source>
        <tissue evidence="2">The whole plant</tissue>
    </source>
</reference>
<evidence type="ECO:0000256" key="1">
    <source>
        <dbReference type="SAM" id="MobiDB-lite"/>
    </source>
</evidence>
<keyword evidence="3" id="KW-1185">Reference proteome</keyword>
<feature type="region of interest" description="Disordered" evidence="1">
    <location>
        <begin position="69"/>
        <end position="109"/>
    </location>
</feature>
<dbReference type="EMBL" id="KZ503722">
    <property type="protein sequence ID" value="PKU61921.1"/>
    <property type="molecule type" value="Genomic_DNA"/>
</dbReference>
<sequence length="248" mass="27843">MVIAAEDGAGIRREPSRMVEKRTSQSTSRKADSHSRLHNFSLPSLSWGNQKLLRCVNSSNGSTAEELEIAARRSSSPSSDERRQAVQSRLRTPLRIRGQKRRIDGEEAEESAPAVATSVIPWNLRTRKAACNAQAEIGLNLNPSSSLSPSPSSFSSPLKQDKLLNPVRVLRSRLEGFEKGERRKFSISLSKVEIEEDFIAMKGTKLPRRPKKRARYLQRQLEALFPGSFLSEVTPDLYKIGEREEKQT</sequence>
<evidence type="ECO:0000313" key="2">
    <source>
        <dbReference type="EMBL" id="PKU61921.1"/>
    </source>
</evidence>
<dbReference type="Proteomes" id="UP000233837">
    <property type="component" value="Unassembled WGS sequence"/>
</dbReference>
<dbReference type="PANTHER" id="PTHR33130">
    <property type="entry name" value="PUTATIVE (DUF1639)-RELATED"/>
    <property type="match status" value="1"/>
</dbReference>
<reference evidence="2 3" key="1">
    <citation type="journal article" date="2016" name="Sci. Rep.">
        <title>The Dendrobium catenatum Lindl. genome sequence provides insights into polysaccharide synthase, floral development and adaptive evolution.</title>
        <authorList>
            <person name="Zhang G.Q."/>
            <person name="Xu Q."/>
            <person name="Bian C."/>
            <person name="Tsai W.C."/>
            <person name="Yeh C.M."/>
            <person name="Liu K.W."/>
            <person name="Yoshida K."/>
            <person name="Zhang L.S."/>
            <person name="Chang S.B."/>
            <person name="Chen F."/>
            <person name="Shi Y."/>
            <person name="Su Y.Y."/>
            <person name="Zhang Y.Q."/>
            <person name="Chen L.J."/>
            <person name="Yin Y."/>
            <person name="Lin M."/>
            <person name="Huang H."/>
            <person name="Deng H."/>
            <person name="Wang Z.W."/>
            <person name="Zhu S.L."/>
            <person name="Zhao X."/>
            <person name="Deng C."/>
            <person name="Niu S.C."/>
            <person name="Huang J."/>
            <person name="Wang M."/>
            <person name="Liu G.H."/>
            <person name="Yang H.J."/>
            <person name="Xiao X.J."/>
            <person name="Hsiao Y.Y."/>
            <person name="Wu W.L."/>
            <person name="Chen Y.Y."/>
            <person name="Mitsuda N."/>
            <person name="Ohme-Takagi M."/>
            <person name="Luo Y.B."/>
            <person name="Van de Peer Y."/>
            <person name="Liu Z.J."/>
        </authorList>
    </citation>
    <scope>NUCLEOTIDE SEQUENCE [LARGE SCALE GENOMIC DNA]</scope>
    <source>
        <tissue evidence="2">The whole plant</tissue>
    </source>
</reference>
<dbReference type="Pfam" id="PF07797">
    <property type="entry name" value="DUF1639"/>
    <property type="match status" value="1"/>
</dbReference>
<dbReference type="OrthoDB" id="769821at2759"/>
<dbReference type="PANTHER" id="PTHR33130:SF43">
    <property type="entry name" value="OS01G0688600 PROTEIN"/>
    <property type="match status" value="1"/>
</dbReference>
<dbReference type="InterPro" id="IPR012438">
    <property type="entry name" value="DUF1639"/>
</dbReference>